<accession>A0A6L3Y5B9</accession>
<protein>
    <submittedName>
        <fullName evidence="1">IS110 family transposase</fullName>
    </submittedName>
</protein>
<reference evidence="1 6" key="1">
    <citation type="submission" date="2019-09" db="EMBL/GenBank/DDBJ databases">
        <title>Taxonomic organization of the family Brucellaceae based on a phylogenomic approach.</title>
        <authorList>
            <person name="Leclercq S."/>
            <person name="Cloeckaert A."/>
            <person name="Zygmunt M.S."/>
        </authorList>
    </citation>
    <scope>NUCLEOTIDE SEQUENCE [LARGE SCALE GENOMIC DNA]</scope>
    <source>
        <strain evidence="1 6">WS1830</strain>
    </source>
</reference>
<evidence type="ECO:0000313" key="6">
    <source>
        <dbReference type="Proteomes" id="UP000481643"/>
    </source>
</evidence>
<evidence type="ECO:0000313" key="5">
    <source>
        <dbReference type="EMBL" id="KAB2690335.1"/>
    </source>
</evidence>
<evidence type="ECO:0000313" key="4">
    <source>
        <dbReference type="EMBL" id="KAB2682510.1"/>
    </source>
</evidence>
<sequence length="51" mass="5732">AIRFDPDMKAFFTRLKQQGKPGKVALVAVMRKMIIILNARMRDANATVLDA</sequence>
<feature type="non-terminal residue" evidence="1">
    <location>
        <position position="1"/>
    </location>
</feature>
<name>A0A6L3Y5B9_9HYPH</name>
<evidence type="ECO:0000313" key="1">
    <source>
        <dbReference type="EMBL" id="KAB2677822.1"/>
    </source>
</evidence>
<dbReference type="EMBL" id="WBVX01000001">
    <property type="protein sequence ID" value="KAB2690335.1"/>
    <property type="molecule type" value="Genomic_DNA"/>
</dbReference>
<dbReference type="EMBL" id="WBVX01000021">
    <property type="protein sequence ID" value="KAB2681991.1"/>
    <property type="molecule type" value="Genomic_DNA"/>
</dbReference>
<comment type="caution">
    <text evidence="1">The sequence shown here is derived from an EMBL/GenBank/DDBJ whole genome shotgun (WGS) entry which is preliminary data.</text>
</comment>
<dbReference type="EMBL" id="WBVX01000023">
    <property type="protein sequence ID" value="KAB2681486.1"/>
    <property type="molecule type" value="Genomic_DNA"/>
</dbReference>
<dbReference type="AlphaFoldDB" id="A0A6L3Y5B9"/>
<proteinExistence type="predicted"/>
<dbReference type="EMBL" id="WBVX01000019">
    <property type="protein sequence ID" value="KAB2682510.1"/>
    <property type="molecule type" value="Genomic_DNA"/>
</dbReference>
<evidence type="ECO:0000313" key="3">
    <source>
        <dbReference type="EMBL" id="KAB2681991.1"/>
    </source>
</evidence>
<gene>
    <name evidence="5" type="ORF">F9L08_02400</name>
    <name evidence="4" type="ORF">F9L08_17630</name>
    <name evidence="3" type="ORF">F9L08_18190</name>
    <name evidence="2" type="ORF">F9L08_19595</name>
    <name evidence="1" type="ORF">F9L08_24835</name>
</gene>
<evidence type="ECO:0000313" key="2">
    <source>
        <dbReference type="EMBL" id="KAB2681486.1"/>
    </source>
</evidence>
<organism evidence="1 6">
    <name type="scientific">Brucella tritici</name>
    <dbReference type="NCBI Taxonomy" id="94626"/>
    <lineage>
        <taxon>Bacteria</taxon>
        <taxon>Pseudomonadati</taxon>
        <taxon>Pseudomonadota</taxon>
        <taxon>Alphaproteobacteria</taxon>
        <taxon>Hyphomicrobiales</taxon>
        <taxon>Brucellaceae</taxon>
        <taxon>Brucella/Ochrobactrum group</taxon>
        <taxon>Brucella</taxon>
    </lineage>
</organism>
<dbReference type="EMBL" id="WBVX01000038">
    <property type="protein sequence ID" value="KAB2677822.1"/>
    <property type="molecule type" value="Genomic_DNA"/>
</dbReference>
<dbReference type="Proteomes" id="UP000481643">
    <property type="component" value="Unassembled WGS sequence"/>
</dbReference>